<organism evidence="2 3">
    <name type="scientific">Xylaria hypoxylon</name>
    <dbReference type="NCBI Taxonomy" id="37992"/>
    <lineage>
        <taxon>Eukaryota</taxon>
        <taxon>Fungi</taxon>
        <taxon>Dikarya</taxon>
        <taxon>Ascomycota</taxon>
        <taxon>Pezizomycotina</taxon>
        <taxon>Sordariomycetes</taxon>
        <taxon>Xylariomycetidae</taxon>
        <taxon>Xylariales</taxon>
        <taxon>Xylariaceae</taxon>
        <taxon>Xylaria</taxon>
    </lineage>
</organism>
<keyword evidence="1" id="KW-1133">Transmembrane helix</keyword>
<dbReference type="OrthoDB" id="5520611at2759"/>
<evidence type="ECO:0000256" key="1">
    <source>
        <dbReference type="SAM" id="Phobius"/>
    </source>
</evidence>
<dbReference type="EMBL" id="SKBN01000068">
    <property type="protein sequence ID" value="TGJ84411.1"/>
    <property type="molecule type" value="Genomic_DNA"/>
</dbReference>
<protein>
    <recommendedName>
        <fullName evidence="4">ATP synthase subunit J, mitochondrial</fullName>
    </recommendedName>
</protein>
<reference evidence="2 3" key="1">
    <citation type="submission" date="2019-03" db="EMBL/GenBank/DDBJ databases">
        <title>Draft genome sequence of Xylaria hypoxylon DSM 108379, a ubiquitous saprotrophic-parasitic fungi on hardwood.</title>
        <authorList>
            <person name="Buettner E."/>
            <person name="Leonhardt S."/>
            <person name="Gebauer A.M."/>
            <person name="Liers C."/>
            <person name="Hofrichter M."/>
            <person name="Kellner H."/>
        </authorList>
    </citation>
    <scope>NUCLEOTIDE SEQUENCE [LARGE SCALE GENOMIC DNA]</scope>
    <source>
        <strain evidence="2 3">DSM 108379</strain>
    </source>
</reference>
<keyword evidence="1" id="KW-0472">Membrane</keyword>
<dbReference type="GO" id="GO:0045259">
    <property type="term" value="C:proton-transporting ATP synthase complex"/>
    <property type="evidence" value="ECO:0007669"/>
    <property type="project" value="InterPro"/>
</dbReference>
<keyword evidence="1" id="KW-0812">Transmembrane</keyword>
<name>A0A4Z0YY81_9PEZI</name>
<dbReference type="STRING" id="37992.A0A4Z0YY81"/>
<dbReference type="AlphaFoldDB" id="A0A4Z0YY81"/>
<feature type="transmembrane region" description="Helical" evidence="1">
    <location>
        <begin position="54"/>
        <end position="75"/>
    </location>
</feature>
<comment type="caution">
    <text evidence="2">The sequence shown here is derived from an EMBL/GenBank/DDBJ whole genome shotgun (WGS) entry which is preliminary data.</text>
</comment>
<evidence type="ECO:0008006" key="4">
    <source>
        <dbReference type="Google" id="ProtNLM"/>
    </source>
</evidence>
<dbReference type="Pfam" id="PF04911">
    <property type="entry name" value="ATP-synt_J"/>
    <property type="match status" value="1"/>
</dbReference>
<sequence length="128" mass="14306">MDLLFHKASGWFRQATARPPLSRSRLFAELDLRKPLAYCCDISIRFSINRNADLIIIAHTTLFNTVKMSWLGIALPKKFPAPVLKPLAPFFAAGLIIAWGVNSAQNAMMKSDEWKNDPRNPNAKSGGH</sequence>
<proteinExistence type="predicted"/>
<evidence type="ECO:0000313" key="2">
    <source>
        <dbReference type="EMBL" id="TGJ84411.1"/>
    </source>
</evidence>
<dbReference type="Proteomes" id="UP000297716">
    <property type="component" value="Unassembled WGS sequence"/>
</dbReference>
<dbReference type="InterPro" id="IPR006995">
    <property type="entry name" value="ATP_synth_F0_jsu"/>
</dbReference>
<dbReference type="PANTHER" id="PTHR28060">
    <property type="entry name" value="ATP SYNTHASE SUBUNIT J, MITOCHONDRIAL"/>
    <property type="match status" value="1"/>
</dbReference>
<gene>
    <name evidence="2" type="ORF">E0Z10_g4378</name>
</gene>
<evidence type="ECO:0000313" key="3">
    <source>
        <dbReference type="Proteomes" id="UP000297716"/>
    </source>
</evidence>
<dbReference type="PANTHER" id="PTHR28060:SF1">
    <property type="entry name" value="ATP SYNTHASE SUBUNIT J, MITOCHONDRIAL"/>
    <property type="match status" value="1"/>
</dbReference>
<accession>A0A4Z0YY81</accession>
<dbReference type="GO" id="GO:0046933">
    <property type="term" value="F:proton-transporting ATP synthase activity, rotational mechanism"/>
    <property type="evidence" value="ECO:0007669"/>
    <property type="project" value="TreeGrafter"/>
</dbReference>
<feature type="transmembrane region" description="Helical" evidence="1">
    <location>
        <begin position="87"/>
        <end position="104"/>
    </location>
</feature>
<keyword evidence="3" id="KW-1185">Reference proteome</keyword>